<keyword evidence="1" id="KW-1133">Transmembrane helix</keyword>
<dbReference type="AlphaFoldDB" id="A0A150KQ63"/>
<dbReference type="STRING" id="46224.B4102_3500"/>
<keyword evidence="1" id="KW-0812">Transmembrane</keyword>
<dbReference type="KEGG" id="hspo:JGZ69_03880"/>
<dbReference type="Proteomes" id="UP000595512">
    <property type="component" value="Chromosome"/>
</dbReference>
<evidence type="ECO:0000313" key="3">
    <source>
        <dbReference type="EMBL" id="QQX26087.1"/>
    </source>
</evidence>
<dbReference type="EMBL" id="LQYN01000079">
    <property type="protein sequence ID" value="KYC98270.1"/>
    <property type="molecule type" value="Genomic_DNA"/>
</dbReference>
<reference evidence="2 4" key="1">
    <citation type="submission" date="2016-01" db="EMBL/GenBank/DDBJ databases">
        <title>Genome Sequences of Twelve Sporeforming Bacillus Species Isolated from Foods.</title>
        <authorList>
            <person name="Berendsen E.M."/>
            <person name="Wells-Bennik M.H."/>
            <person name="Krawcyk A.O."/>
            <person name="De Jong A."/>
            <person name="Holsappel S."/>
            <person name="Eijlander R.T."/>
            <person name="Kuipers O.P."/>
        </authorList>
    </citation>
    <scope>NUCLEOTIDE SEQUENCE [LARGE SCALE GENOMIC DNA]</scope>
    <source>
        <strain evidence="2 4">B4102</strain>
    </source>
</reference>
<proteinExistence type="predicted"/>
<evidence type="ECO:0000313" key="2">
    <source>
        <dbReference type="EMBL" id="KYC98270.1"/>
    </source>
</evidence>
<evidence type="ECO:0000313" key="5">
    <source>
        <dbReference type="Proteomes" id="UP000595512"/>
    </source>
</evidence>
<dbReference type="EMBL" id="CP066701">
    <property type="protein sequence ID" value="QQX26087.1"/>
    <property type="molecule type" value="Genomic_DNA"/>
</dbReference>
<gene>
    <name evidence="2" type="ORF">B4102_3500</name>
    <name evidence="3" type="ORF">JGZ69_03880</name>
</gene>
<accession>A0A150KQ63</accession>
<dbReference type="RefSeq" id="WP_066233632.1">
    <property type="nucleotide sequence ID" value="NZ_CP066701.1"/>
</dbReference>
<reference evidence="3 5" key="2">
    <citation type="submission" date="2020-12" db="EMBL/GenBank/DDBJ databases">
        <title>Taxonomic evaluation of the Bacillus sporothermodurans group of bacteria based on whole genome sequences.</title>
        <authorList>
            <person name="Fiedler G."/>
            <person name="Herbstmann A.-D."/>
            <person name="Doll E."/>
            <person name="Wenning M."/>
            <person name="Brinks E."/>
            <person name="Kabisch J."/>
            <person name="Breitenwieser F."/>
            <person name="Lappann M."/>
            <person name="Boehnlein C."/>
            <person name="Franz C."/>
        </authorList>
    </citation>
    <scope>NUCLEOTIDE SEQUENCE [LARGE SCALE GENOMIC DNA]</scope>
    <source>
        <strain evidence="3 5">DSM 10599</strain>
    </source>
</reference>
<dbReference type="PATRIC" id="fig|46224.3.peg.4042"/>
<organism evidence="2 4">
    <name type="scientific">Heyndrickxia sporothermodurans</name>
    <dbReference type="NCBI Taxonomy" id="46224"/>
    <lineage>
        <taxon>Bacteria</taxon>
        <taxon>Bacillati</taxon>
        <taxon>Bacillota</taxon>
        <taxon>Bacilli</taxon>
        <taxon>Bacillales</taxon>
        <taxon>Bacillaceae</taxon>
        <taxon>Heyndrickxia</taxon>
    </lineage>
</organism>
<keyword evidence="1" id="KW-0472">Membrane</keyword>
<dbReference type="OrthoDB" id="2991725at2"/>
<name>A0A150KQ63_9BACI</name>
<dbReference type="GeneID" id="62499477"/>
<evidence type="ECO:0000313" key="4">
    <source>
        <dbReference type="Proteomes" id="UP000075666"/>
    </source>
</evidence>
<keyword evidence="4" id="KW-1185">Reference proteome</keyword>
<evidence type="ECO:0000256" key="1">
    <source>
        <dbReference type="SAM" id="Phobius"/>
    </source>
</evidence>
<protein>
    <submittedName>
        <fullName evidence="2">Uncharacterized protein</fullName>
    </submittedName>
</protein>
<dbReference type="Proteomes" id="UP000075666">
    <property type="component" value="Unassembled WGS sequence"/>
</dbReference>
<feature type="transmembrane region" description="Helical" evidence="1">
    <location>
        <begin position="7"/>
        <end position="29"/>
    </location>
</feature>
<sequence>MTQTKKVMISLTIVILFFSFGIYISSFFLSNKEGTNEITNTSLKEESSQREKNTILNSDTVHKNKYYIVYIKQDDGKASSFVPKKLNPSFKEDADYNVSISIDDNGNILNDGKIIVVDNFVISKENKKTIKKIAGEENYKGALKEIEERVINAKKSMENPIYSN</sequence>